<accession>A0AAN6JWB0</accession>
<comment type="caution">
    <text evidence="2">The sequence shown here is derived from an EMBL/GenBank/DDBJ whole genome shotgun (WGS) entry which is preliminary data.</text>
</comment>
<evidence type="ECO:0000256" key="1">
    <source>
        <dbReference type="SAM" id="MobiDB-lite"/>
    </source>
</evidence>
<gene>
    <name evidence="2" type="ORF">LTR91_025090</name>
</gene>
<dbReference type="Pfam" id="PF13350">
    <property type="entry name" value="Y_phosphatase3"/>
    <property type="match status" value="1"/>
</dbReference>
<organism evidence="2 3">
    <name type="scientific">Friedmanniomyces endolithicus</name>
    <dbReference type="NCBI Taxonomy" id="329885"/>
    <lineage>
        <taxon>Eukaryota</taxon>
        <taxon>Fungi</taxon>
        <taxon>Dikarya</taxon>
        <taxon>Ascomycota</taxon>
        <taxon>Pezizomycotina</taxon>
        <taxon>Dothideomycetes</taxon>
        <taxon>Dothideomycetidae</taxon>
        <taxon>Mycosphaerellales</taxon>
        <taxon>Teratosphaeriaceae</taxon>
        <taxon>Friedmanniomyces</taxon>
    </lineage>
</organism>
<dbReference type="GO" id="GO:0004721">
    <property type="term" value="F:phosphoprotein phosphatase activity"/>
    <property type="evidence" value="ECO:0007669"/>
    <property type="project" value="InterPro"/>
</dbReference>
<feature type="region of interest" description="Disordered" evidence="1">
    <location>
        <begin position="202"/>
        <end position="228"/>
    </location>
</feature>
<dbReference type="SUPFAM" id="SSF52799">
    <property type="entry name" value="(Phosphotyrosine protein) phosphatases II"/>
    <property type="match status" value="1"/>
</dbReference>
<evidence type="ECO:0000313" key="3">
    <source>
        <dbReference type="Proteomes" id="UP001175353"/>
    </source>
</evidence>
<evidence type="ECO:0000313" key="2">
    <source>
        <dbReference type="EMBL" id="KAK0951279.1"/>
    </source>
</evidence>
<name>A0AAN6JWB0_9PEZI</name>
<dbReference type="EMBL" id="JAUJLE010000712">
    <property type="protein sequence ID" value="KAK0951279.1"/>
    <property type="molecule type" value="Genomic_DNA"/>
</dbReference>
<keyword evidence="3" id="KW-1185">Reference proteome</keyword>
<sequence length="329" mass="36496">MGVVKEKVVEPGCIGISPEPRPLVRNAEVGFNILQQLGHQSQFQADLSSKSSVVFNDTVLRAATMTSLPSPPFIDIPGIANFRGVGQGYVGPGLLYRSADPTRATSAGLEKMSKDLGIRVIYDLRSKPEIERLGKEWEGEAVDDPNVFQKYGITRQWVPVFAEQDYGPEQVGLRYKEYTRAGSNGFVKAIWQRRIWHRIPPPRARETNAVSRPLHGGQGPDRVASRPPLLHAGAPADVIADEYALTDLGLAEKKPEFIERLLLNPALGGNREGVENMVSSKRENMLATLEMIRKEYGSAGEYMKKQCRLSDAEVQRVRKNIMDGALEKM</sequence>
<dbReference type="Gene3D" id="3.90.190.10">
    <property type="entry name" value="Protein tyrosine phosphatase superfamily"/>
    <property type="match status" value="1"/>
</dbReference>
<dbReference type="InterPro" id="IPR026893">
    <property type="entry name" value="Tyr/Ser_Pase_IphP-type"/>
</dbReference>
<reference evidence="2" key="1">
    <citation type="submission" date="2023-06" db="EMBL/GenBank/DDBJ databases">
        <title>Black Yeasts Isolated from many extreme environments.</title>
        <authorList>
            <person name="Coleine C."/>
            <person name="Stajich J.E."/>
            <person name="Selbmann L."/>
        </authorList>
    </citation>
    <scope>NUCLEOTIDE SEQUENCE</scope>
    <source>
        <strain evidence="2">CCFEE 5200</strain>
    </source>
</reference>
<proteinExistence type="predicted"/>
<protein>
    <submittedName>
        <fullName evidence="2">Uncharacterized protein</fullName>
    </submittedName>
</protein>
<dbReference type="AlphaFoldDB" id="A0AAN6JWB0"/>
<dbReference type="InterPro" id="IPR029021">
    <property type="entry name" value="Prot-tyrosine_phosphatase-like"/>
</dbReference>
<dbReference type="Proteomes" id="UP001175353">
    <property type="component" value="Unassembled WGS sequence"/>
</dbReference>